<accession>C4J3E4</accession>
<dbReference type="AlphaFoldDB" id="C4J3E4"/>
<reference evidence="1" key="2">
    <citation type="submission" date="2012-06" db="EMBL/GenBank/DDBJ databases">
        <authorList>
            <person name="Yu Y."/>
            <person name="Currie J."/>
            <person name="Lomeli R."/>
            <person name="Angelova A."/>
            <person name="Collura K."/>
            <person name="Wissotski M."/>
            <person name="Campos D."/>
            <person name="Kudrna D."/>
            <person name="Golser W."/>
            <person name="Ashely E."/>
            <person name="Descour A."/>
            <person name="Fernandes J."/>
            <person name="Soderlund C."/>
            <person name="Walbot V."/>
        </authorList>
    </citation>
    <scope>NUCLEOTIDE SEQUENCE</scope>
    <source>
        <strain evidence="1">B73</strain>
    </source>
</reference>
<dbReference type="EMBL" id="BT085341">
    <property type="protein sequence ID" value="ACR35694.1"/>
    <property type="molecule type" value="mRNA"/>
</dbReference>
<sequence>MKLSMTPPRMAVSNPRELERVVLLPHHHEHRHLELGVQPVRELVHRSAQSNFPMEAKKAINEHQRDLPFGRRKEWLPVRHLERVPEAGLLVELGVGVQVLLGEPLREGRGQVGQVHDLLPFLGNRDLGAGEEHVDGAHHAPHVEPAEVGLRPARLLNKKRKQKENTSSRRRRILE</sequence>
<organism evidence="1">
    <name type="scientific">Zea mays</name>
    <name type="common">Maize</name>
    <dbReference type="NCBI Taxonomy" id="4577"/>
    <lineage>
        <taxon>Eukaryota</taxon>
        <taxon>Viridiplantae</taxon>
        <taxon>Streptophyta</taxon>
        <taxon>Embryophyta</taxon>
        <taxon>Tracheophyta</taxon>
        <taxon>Spermatophyta</taxon>
        <taxon>Magnoliopsida</taxon>
        <taxon>Liliopsida</taxon>
        <taxon>Poales</taxon>
        <taxon>Poaceae</taxon>
        <taxon>PACMAD clade</taxon>
        <taxon>Panicoideae</taxon>
        <taxon>Andropogonodae</taxon>
        <taxon>Andropogoneae</taxon>
        <taxon>Tripsacinae</taxon>
        <taxon>Zea</taxon>
    </lineage>
</organism>
<proteinExistence type="evidence at transcript level"/>
<protein>
    <submittedName>
        <fullName evidence="1">Uncharacterized protein</fullName>
    </submittedName>
</protein>
<reference evidence="1" key="1">
    <citation type="journal article" date="2009" name="PLoS Genet.">
        <title>Sequencing, mapping, and analysis of 27,455 maize full-length cDNAs.</title>
        <authorList>
            <person name="Soderlund C."/>
            <person name="Descour A."/>
            <person name="Kudrna D."/>
            <person name="Bomhoff M."/>
            <person name="Boyd L."/>
            <person name="Currie J."/>
            <person name="Angelova A."/>
            <person name="Collura K."/>
            <person name="Wissotski M."/>
            <person name="Ashley E."/>
            <person name="Morrow D."/>
            <person name="Fernandes J."/>
            <person name="Walbot V."/>
            <person name="Yu Y."/>
        </authorList>
    </citation>
    <scope>NUCLEOTIDE SEQUENCE</scope>
    <source>
        <strain evidence="1">B73</strain>
    </source>
</reference>
<evidence type="ECO:0000313" key="1">
    <source>
        <dbReference type="EMBL" id="ACR35694.1"/>
    </source>
</evidence>
<name>C4J3E4_MAIZE</name>